<dbReference type="SUPFAM" id="SSF49899">
    <property type="entry name" value="Concanavalin A-like lectins/glucanases"/>
    <property type="match status" value="1"/>
</dbReference>
<evidence type="ECO:0000313" key="4">
    <source>
        <dbReference type="Proteomes" id="UP001271007"/>
    </source>
</evidence>
<dbReference type="AlphaFoldDB" id="A0AAJ0GE51"/>
<organism evidence="3 4">
    <name type="scientific">Extremus antarcticus</name>
    <dbReference type="NCBI Taxonomy" id="702011"/>
    <lineage>
        <taxon>Eukaryota</taxon>
        <taxon>Fungi</taxon>
        <taxon>Dikarya</taxon>
        <taxon>Ascomycota</taxon>
        <taxon>Pezizomycotina</taxon>
        <taxon>Dothideomycetes</taxon>
        <taxon>Dothideomycetidae</taxon>
        <taxon>Mycosphaerellales</taxon>
        <taxon>Extremaceae</taxon>
        <taxon>Extremus</taxon>
    </lineage>
</organism>
<dbReference type="GO" id="GO:0004553">
    <property type="term" value="F:hydrolase activity, hydrolyzing O-glycosyl compounds"/>
    <property type="evidence" value="ECO:0007669"/>
    <property type="project" value="InterPro"/>
</dbReference>
<dbReference type="Proteomes" id="UP001271007">
    <property type="component" value="Unassembled WGS sequence"/>
</dbReference>
<dbReference type="Pfam" id="PF26113">
    <property type="entry name" value="GH16_XgeA"/>
    <property type="match status" value="1"/>
</dbReference>
<dbReference type="PANTHER" id="PTHR10963">
    <property type="entry name" value="GLYCOSYL HYDROLASE-RELATED"/>
    <property type="match status" value="1"/>
</dbReference>
<dbReference type="EMBL" id="JAWDJX010000007">
    <property type="protein sequence ID" value="KAK3055777.1"/>
    <property type="molecule type" value="Genomic_DNA"/>
</dbReference>
<proteinExistence type="predicted"/>
<feature type="domain" description="GH16" evidence="2">
    <location>
        <begin position="25"/>
        <end position="335"/>
    </location>
</feature>
<sequence length="346" mass="36769">MFATTFSTLALAATLLSITTAAPTSTTPARPYKQIAEWSHPNFFDAFDLYDGPDPTLGFIDYVNLETAKTEQLMGWIAREVDNTTTAFVGADSTGIAPSGRSSVRLTSKQEFKVGALAVIDLLHMPVGSGPAGAGLWPAIWFLSPEATWPYGDEIDIVEYVNPTTGGDGTHNAMTLHTGPGCVVENSGLGELAFDDCSYTDSGNTGNIGCGVTAPSNFSTSGIPFATAGPDFNAQGGGVYVAEWTAEGISIWLFNRHILPQDILDRAPTPQKWTQKPLAKFAGAGCDFTKSFLPMNLIINVDICGSWAGEVYPGGQGACNAFAAENPKAYQEAYFEFGGIMFYESS</sequence>
<dbReference type="PANTHER" id="PTHR10963:SF24">
    <property type="entry name" value="GLYCOSIDASE C21B10.07-RELATED"/>
    <property type="match status" value="1"/>
</dbReference>
<evidence type="ECO:0000256" key="1">
    <source>
        <dbReference type="SAM" id="SignalP"/>
    </source>
</evidence>
<name>A0AAJ0GE51_9PEZI</name>
<dbReference type="GO" id="GO:0009251">
    <property type="term" value="P:glucan catabolic process"/>
    <property type="evidence" value="ECO:0007669"/>
    <property type="project" value="TreeGrafter"/>
</dbReference>
<dbReference type="PROSITE" id="PS51762">
    <property type="entry name" value="GH16_2"/>
    <property type="match status" value="1"/>
</dbReference>
<feature type="signal peptide" evidence="1">
    <location>
        <begin position="1"/>
        <end position="21"/>
    </location>
</feature>
<dbReference type="InterPro" id="IPR013320">
    <property type="entry name" value="ConA-like_dom_sf"/>
</dbReference>
<feature type="chain" id="PRO_5042615641" description="GH16 domain-containing protein" evidence="1">
    <location>
        <begin position="22"/>
        <end position="346"/>
    </location>
</feature>
<evidence type="ECO:0000259" key="2">
    <source>
        <dbReference type="PROSITE" id="PS51762"/>
    </source>
</evidence>
<dbReference type="InterPro" id="IPR000757">
    <property type="entry name" value="Beta-glucanase-like"/>
</dbReference>
<reference evidence="3" key="1">
    <citation type="submission" date="2023-04" db="EMBL/GenBank/DDBJ databases">
        <title>Black Yeasts Isolated from many extreme environments.</title>
        <authorList>
            <person name="Coleine C."/>
            <person name="Stajich J.E."/>
            <person name="Selbmann L."/>
        </authorList>
    </citation>
    <scope>NUCLEOTIDE SEQUENCE</scope>
    <source>
        <strain evidence="3">CCFEE 5312</strain>
    </source>
</reference>
<protein>
    <recommendedName>
        <fullName evidence="2">GH16 domain-containing protein</fullName>
    </recommendedName>
</protein>
<gene>
    <name evidence="3" type="ORF">LTR09_003011</name>
</gene>
<keyword evidence="1" id="KW-0732">Signal</keyword>
<accession>A0AAJ0GE51</accession>
<dbReference type="Gene3D" id="2.60.120.200">
    <property type="match status" value="1"/>
</dbReference>
<dbReference type="InterPro" id="IPR050546">
    <property type="entry name" value="Glycosyl_Hydrlase_16"/>
</dbReference>
<keyword evidence="4" id="KW-1185">Reference proteome</keyword>
<comment type="caution">
    <text evidence="3">The sequence shown here is derived from an EMBL/GenBank/DDBJ whole genome shotgun (WGS) entry which is preliminary data.</text>
</comment>
<evidence type="ECO:0000313" key="3">
    <source>
        <dbReference type="EMBL" id="KAK3055777.1"/>
    </source>
</evidence>